<accession>D8QAU0</accession>
<dbReference type="GeneID" id="9594289"/>
<keyword evidence="3" id="KW-0862">Zinc</keyword>
<reference evidence="6 7" key="1">
    <citation type="journal article" date="2010" name="Nat. Biotechnol.">
        <title>Genome sequence of the model mushroom Schizophyllum commune.</title>
        <authorList>
            <person name="Ohm R.A."/>
            <person name="de Jong J.F."/>
            <person name="Lugones L.G."/>
            <person name="Aerts A."/>
            <person name="Kothe E."/>
            <person name="Stajich J.E."/>
            <person name="de Vries R.P."/>
            <person name="Record E."/>
            <person name="Levasseur A."/>
            <person name="Baker S.E."/>
            <person name="Bartholomew K.A."/>
            <person name="Coutinho P.M."/>
            <person name="Erdmann S."/>
            <person name="Fowler T.J."/>
            <person name="Gathman A.C."/>
            <person name="Lombard V."/>
            <person name="Henrissat B."/>
            <person name="Knabe N."/>
            <person name="Kuees U."/>
            <person name="Lilly W.W."/>
            <person name="Lindquist E."/>
            <person name="Lucas S."/>
            <person name="Magnuson J.K."/>
            <person name="Piumi F."/>
            <person name="Raudaskoski M."/>
            <person name="Salamov A."/>
            <person name="Schmutz J."/>
            <person name="Schwarze F.W.M.R."/>
            <person name="vanKuyk P.A."/>
            <person name="Horton J.S."/>
            <person name="Grigoriev I.V."/>
            <person name="Woesten H.A.B."/>
        </authorList>
    </citation>
    <scope>NUCLEOTIDE SEQUENCE [LARGE SCALE GENOMIC DNA]</scope>
    <source>
        <strain evidence="7">H4-8 / FGSC 9210</strain>
    </source>
</reference>
<dbReference type="PROSITE" id="PS50865">
    <property type="entry name" value="ZF_MYND_2"/>
    <property type="match status" value="1"/>
</dbReference>
<sequence>MEGIVTVDFQPIYDALRKIFNLTRQLTDEVTARAHASTLAQIKSLFGVSYRKLLKAQPVALPPGVDLTTYYNLVLGACFTFIEMWNAAERPRNAALKPLLRDVPSSLICWVALIHPARRTPPDDQEKRTIFALSKLYLVILGSEPHYAKSFLHANPDMATQILELWIRFPKSYRLAEPQDEGDVDIGSVVFGIVSGPWRLYALLADPKNNPTEGDRALFMNALRNAKITKRALFNAIHPQTLFVATSIPEDSFAAGARQHHVEGLTGLLRLPELAPSKIPRNIMPLVVTTAGFRLHKKDYHGAAALLDLADAICAAAPTIRPLIQAVRADVFRVLFDLDRVPGIPKSDLSPLVRRLSAGLVHRKVLRGLRNANAPKVELQYHAAPEEKPTWRSLARNYGTMGRIHLEGCIRGGWRRLMPCKNTMGPHNRRVQICACGDAFYCSRSCQKMHWDRSHRYECCADAGVWGLKGSISLPDVVLFCCIMQNYIKNMREKIGRELVKNIAGFRREGARFVRLVLISHFTDILPAPRLECFYDLDWKGEVEVSVETQRRVLFEGIYSLGRRVVRRRLPFAYDVSYFCPFDSIRAYL</sequence>
<dbReference type="VEuPathDB" id="FungiDB:SCHCODRAFT_02679697"/>
<gene>
    <name evidence="6" type="ORF">SCHCODRAFT_236305</name>
</gene>
<evidence type="ECO:0000256" key="2">
    <source>
        <dbReference type="ARBA" id="ARBA00022771"/>
    </source>
</evidence>
<proteinExistence type="predicted"/>
<dbReference type="Proteomes" id="UP000007431">
    <property type="component" value="Unassembled WGS sequence"/>
</dbReference>
<evidence type="ECO:0000256" key="3">
    <source>
        <dbReference type="ARBA" id="ARBA00022833"/>
    </source>
</evidence>
<evidence type="ECO:0000313" key="7">
    <source>
        <dbReference type="Proteomes" id="UP000007431"/>
    </source>
</evidence>
<dbReference type="HOGENOM" id="CLU_029146_0_0_1"/>
<dbReference type="InterPro" id="IPR002893">
    <property type="entry name" value="Znf_MYND"/>
</dbReference>
<keyword evidence="2 4" id="KW-0863">Zinc-finger</keyword>
<dbReference type="InParanoid" id="D8QAU0"/>
<dbReference type="OrthoDB" id="10284294at2759"/>
<feature type="domain" description="MYND-type" evidence="5">
    <location>
        <begin position="420"/>
        <end position="459"/>
    </location>
</feature>
<dbReference type="RefSeq" id="XP_003029143.1">
    <property type="nucleotide sequence ID" value="XM_003029097.1"/>
</dbReference>
<evidence type="ECO:0000313" key="6">
    <source>
        <dbReference type="EMBL" id="EFI94240.1"/>
    </source>
</evidence>
<organism evidence="7">
    <name type="scientific">Schizophyllum commune (strain H4-8 / FGSC 9210)</name>
    <name type="common">Split gill fungus</name>
    <dbReference type="NCBI Taxonomy" id="578458"/>
    <lineage>
        <taxon>Eukaryota</taxon>
        <taxon>Fungi</taxon>
        <taxon>Dikarya</taxon>
        <taxon>Basidiomycota</taxon>
        <taxon>Agaricomycotina</taxon>
        <taxon>Agaricomycetes</taxon>
        <taxon>Agaricomycetidae</taxon>
        <taxon>Agaricales</taxon>
        <taxon>Schizophyllaceae</taxon>
        <taxon>Schizophyllum</taxon>
    </lineage>
</organism>
<keyword evidence="7" id="KW-1185">Reference proteome</keyword>
<name>D8QAU0_SCHCM</name>
<protein>
    <recommendedName>
        <fullName evidence="5">MYND-type domain-containing protein</fullName>
    </recommendedName>
</protein>
<evidence type="ECO:0000259" key="5">
    <source>
        <dbReference type="PROSITE" id="PS50865"/>
    </source>
</evidence>
<dbReference type="EMBL" id="GL377309">
    <property type="protein sequence ID" value="EFI94240.1"/>
    <property type="molecule type" value="Genomic_DNA"/>
</dbReference>
<dbReference type="AlphaFoldDB" id="D8QAU0"/>
<dbReference type="KEGG" id="scm:SCHCO_02679697"/>
<dbReference type="SUPFAM" id="SSF144232">
    <property type="entry name" value="HIT/MYND zinc finger-like"/>
    <property type="match status" value="1"/>
</dbReference>
<dbReference type="Pfam" id="PF01753">
    <property type="entry name" value="zf-MYND"/>
    <property type="match status" value="1"/>
</dbReference>
<evidence type="ECO:0000256" key="4">
    <source>
        <dbReference type="PROSITE-ProRule" id="PRU00134"/>
    </source>
</evidence>
<dbReference type="GO" id="GO:0008270">
    <property type="term" value="F:zinc ion binding"/>
    <property type="evidence" value="ECO:0007669"/>
    <property type="project" value="UniProtKB-KW"/>
</dbReference>
<keyword evidence="1" id="KW-0479">Metal-binding</keyword>
<evidence type="ECO:0000256" key="1">
    <source>
        <dbReference type="ARBA" id="ARBA00022723"/>
    </source>
</evidence>